<evidence type="ECO:0000256" key="8">
    <source>
        <dbReference type="ARBA" id="ARBA00023136"/>
    </source>
</evidence>
<keyword evidence="5 10" id="KW-0812">Transmembrane</keyword>
<dbReference type="EMBL" id="JEMA01000097">
    <property type="protein sequence ID" value="KYF74410.1"/>
    <property type="molecule type" value="Genomic_DNA"/>
</dbReference>
<dbReference type="PANTHER" id="PTHR43298:SF2">
    <property type="entry name" value="FMN_FAD EXPORTER YEEO-RELATED"/>
    <property type="match status" value="1"/>
</dbReference>
<accession>A0A150R2B3</accession>
<comment type="subcellular location">
    <subcellularLocation>
        <location evidence="1">Cell membrane</location>
        <topology evidence="1">Multi-pass membrane protein</topology>
    </subcellularLocation>
</comment>
<dbReference type="NCBIfam" id="TIGR00797">
    <property type="entry name" value="matE"/>
    <property type="match status" value="1"/>
</dbReference>
<keyword evidence="6 10" id="KW-1133">Transmembrane helix</keyword>
<comment type="caution">
    <text evidence="11">The sequence shown here is derived from an EMBL/GenBank/DDBJ whole genome shotgun (WGS) entry which is preliminary data.</text>
</comment>
<dbReference type="GO" id="GO:0042910">
    <property type="term" value="F:xenobiotic transmembrane transporter activity"/>
    <property type="evidence" value="ECO:0007669"/>
    <property type="project" value="InterPro"/>
</dbReference>
<protein>
    <recommendedName>
        <fullName evidence="9">Multidrug-efflux transporter</fullName>
    </recommendedName>
</protein>
<dbReference type="AlphaFoldDB" id="A0A150R2B3"/>
<feature type="transmembrane region" description="Helical" evidence="10">
    <location>
        <begin position="135"/>
        <end position="155"/>
    </location>
</feature>
<dbReference type="OrthoDB" id="9780160at2"/>
<dbReference type="RefSeq" id="WP_061605335.1">
    <property type="nucleotide sequence ID" value="NZ_JEMA01000097.1"/>
</dbReference>
<evidence type="ECO:0000256" key="6">
    <source>
        <dbReference type="ARBA" id="ARBA00022989"/>
    </source>
</evidence>
<feature type="transmembrane region" description="Helical" evidence="10">
    <location>
        <begin position="207"/>
        <end position="228"/>
    </location>
</feature>
<evidence type="ECO:0000256" key="7">
    <source>
        <dbReference type="ARBA" id="ARBA00023065"/>
    </source>
</evidence>
<gene>
    <name evidence="11" type="ORF">BE15_04415</name>
</gene>
<evidence type="ECO:0000256" key="9">
    <source>
        <dbReference type="ARBA" id="ARBA00031636"/>
    </source>
</evidence>
<proteinExistence type="predicted"/>
<sequence>MNVAPTPLAADSARSELRALVRLALPIAVAQAGLVSMTLVDVAIVGRVSVDELAACAMGRTLVHICNALGIGISAAVDPLASQAIGAGRPGQAWAALRATLRASVLVSVVAFAAALAATFALAPMGVDPALVPGVRRYILGHALWIFLWPVFLASKSFLQAHGATRPALIAVIVANVVNLVACNLMVRGDEVLRWVGLPPLGLPQLGALGAGLAASLASAVLSSIVLWSARRRRGASQDDAGAVPVAAVYRLGVPIGLQLLAEIGVFGMTALLAGRLGATVVSAHQVAIGLAAFAFMGAIGVGGATAVRVGHAVGAGRSPLRPGLLGVLLGAGIMCVSASTYAAFPRALIGAFTPDAEVLAIGVPLLRIAALFQIFDGIQAVAAGALRGAGDVRFPFWANLGAHWAFGLPLSIALAFGLDLGVRGLWFGLTAGLMAVAAVLMARFLRLARAPVARALPRSG</sequence>
<keyword evidence="4" id="KW-1003">Cell membrane</keyword>
<evidence type="ECO:0000256" key="10">
    <source>
        <dbReference type="SAM" id="Phobius"/>
    </source>
</evidence>
<keyword evidence="7" id="KW-0406">Ion transport</keyword>
<feature type="transmembrane region" description="Helical" evidence="10">
    <location>
        <begin position="167"/>
        <end position="187"/>
    </location>
</feature>
<feature type="transmembrane region" description="Helical" evidence="10">
    <location>
        <begin position="397"/>
        <end position="419"/>
    </location>
</feature>
<dbReference type="GO" id="GO:0006811">
    <property type="term" value="P:monoatomic ion transport"/>
    <property type="evidence" value="ECO:0007669"/>
    <property type="project" value="UniProtKB-KW"/>
</dbReference>
<evidence type="ECO:0000256" key="2">
    <source>
        <dbReference type="ARBA" id="ARBA00022448"/>
    </source>
</evidence>
<dbReference type="Pfam" id="PF01554">
    <property type="entry name" value="MatE"/>
    <property type="match status" value="2"/>
</dbReference>
<organism evidence="11 12">
    <name type="scientific">Sorangium cellulosum</name>
    <name type="common">Polyangium cellulosum</name>
    <dbReference type="NCBI Taxonomy" id="56"/>
    <lineage>
        <taxon>Bacteria</taxon>
        <taxon>Pseudomonadati</taxon>
        <taxon>Myxococcota</taxon>
        <taxon>Polyangia</taxon>
        <taxon>Polyangiales</taxon>
        <taxon>Polyangiaceae</taxon>
        <taxon>Sorangium</taxon>
    </lineage>
</organism>
<evidence type="ECO:0000256" key="3">
    <source>
        <dbReference type="ARBA" id="ARBA00022449"/>
    </source>
</evidence>
<feature type="transmembrane region" description="Helical" evidence="10">
    <location>
        <begin position="249"/>
        <end position="275"/>
    </location>
</feature>
<dbReference type="PANTHER" id="PTHR43298">
    <property type="entry name" value="MULTIDRUG RESISTANCE PROTEIN NORM-RELATED"/>
    <property type="match status" value="1"/>
</dbReference>
<keyword evidence="3" id="KW-0050">Antiport</keyword>
<evidence type="ECO:0000313" key="11">
    <source>
        <dbReference type="EMBL" id="KYF74410.1"/>
    </source>
</evidence>
<dbReference type="Proteomes" id="UP000075260">
    <property type="component" value="Unassembled WGS sequence"/>
</dbReference>
<dbReference type="GO" id="GO:0005886">
    <property type="term" value="C:plasma membrane"/>
    <property type="evidence" value="ECO:0007669"/>
    <property type="project" value="UniProtKB-SubCell"/>
</dbReference>
<dbReference type="PIRSF" id="PIRSF006603">
    <property type="entry name" value="DinF"/>
    <property type="match status" value="1"/>
</dbReference>
<feature type="transmembrane region" description="Helical" evidence="10">
    <location>
        <begin position="323"/>
        <end position="345"/>
    </location>
</feature>
<dbReference type="GO" id="GO:0015297">
    <property type="term" value="F:antiporter activity"/>
    <property type="evidence" value="ECO:0007669"/>
    <property type="project" value="UniProtKB-KW"/>
</dbReference>
<keyword evidence="8 10" id="KW-0472">Membrane</keyword>
<evidence type="ECO:0000256" key="5">
    <source>
        <dbReference type="ARBA" id="ARBA00022692"/>
    </source>
</evidence>
<evidence type="ECO:0000313" key="12">
    <source>
        <dbReference type="Proteomes" id="UP000075260"/>
    </source>
</evidence>
<keyword evidence="2" id="KW-0813">Transport</keyword>
<dbReference type="InterPro" id="IPR048279">
    <property type="entry name" value="MdtK-like"/>
</dbReference>
<dbReference type="InterPro" id="IPR002528">
    <property type="entry name" value="MATE_fam"/>
</dbReference>
<feature type="transmembrane region" description="Helical" evidence="10">
    <location>
        <begin position="357"/>
        <end position="376"/>
    </location>
</feature>
<reference evidence="11 12" key="1">
    <citation type="submission" date="2014-02" db="EMBL/GenBank/DDBJ databases">
        <title>The small core and large imbalanced accessory genome model reveals a collaborative survival strategy of Sorangium cellulosum strains in nature.</title>
        <authorList>
            <person name="Han K."/>
            <person name="Peng R."/>
            <person name="Blom J."/>
            <person name="Li Y.-Z."/>
        </authorList>
    </citation>
    <scope>NUCLEOTIDE SEQUENCE [LARGE SCALE GENOMIC DNA]</scope>
    <source>
        <strain evidence="11 12">So0008-312</strain>
    </source>
</reference>
<feature type="transmembrane region" description="Helical" evidence="10">
    <location>
        <begin position="425"/>
        <end position="446"/>
    </location>
</feature>
<name>A0A150R2B3_SORCE</name>
<dbReference type="InterPro" id="IPR050222">
    <property type="entry name" value="MATE_MdtK"/>
</dbReference>
<evidence type="ECO:0000256" key="1">
    <source>
        <dbReference type="ARBA" id="ARBA00004651"/>
    </source>
</evidence>
<evidence type="ECO:0000256" key="4">
    <source>
        <dbReference type="ARBA" id="ARBA00022475"/>
    </source>
</evidence>
<dbReference type="CDD" id="cd13131">
    <property type="entry name" value="MATE_NorM_like"/>
    <property type="match status" value="1"/>
</dbReference>
<feature type="transmembrane region" description="Helical" evidence="10">
    <location>
        <begin position="287"/>
        <end position="311"/>
    </location>
</feature>
<feature type="transmembrane region" description="Helical" evidence="10">
    <location>
        <begin position="103"/>
        <end position="123"/>
    </location>
</feature>